<dbReference type="OrthoDB" id="106501at2"/>
<dbReference type="EMBL" id="AP017313">
    <property type="protein sequence ID" value="BAU53446.1"/>
    <property type="molecule type" value="Genomic_DNA"/>
</dbReference>
<dbReference type="RefSeq" id="WP_096351018.1">
    <property type="nucleotide sequence ID" value="NZ_AP017313.1"/>
</dbReference>
<sequence>MKSIVKKIAIGLGALLLTTQADMLFAQQAPTPQDTLNDRITALEQQVFQQKRGEDHFMVAGLLTFGLVTNKTKTTIGGVSTTSRTSTFGNADTYEFSPMLLWRHGDKFLMEFEPSFNNDGLGVNWADVSYFAAPGLIIRGGYLVIPFGIYNKRLAAGWIDKLATDPIGLDIPAGTDYGFEVEGGLPLGDMKWSYDLAVTNGMQLLPDGELQGIGITDNNINKTFSGRLAILPLSNSALELGVSALTGKVGDTGAPNADIKTNMYALDLNYIQAIKPFSVNIKAQYNVVNVDRQNYINPNDSTQTYGYNNHSTSGFAQISVRPAFLDNGLKNFELAYRYANYTSPAMSAWGAKTDQSTIGLAYWINWRTVLKVSHEIVNTNGTVNTAIFPDAGISRSNSWFIQFSIQL</sequence>
<dbReference type="Proteomes" id="UP000218263">
    <property type="component" value="Chromosome"/>
</dbReference>
<accession>A0A0X8X0I9</accession>
<keyword evidence="2" id="KW-1185">Reference proteome</keyword>
<organism evidence="1 2">
    <name type="scientific">Mucilaginibacter gotjawali</name>
    <dbReference type="NCBI Taxonomy" id="1550579"/>
    <lineage>
        <taxon>Bacteria</taxon>
        <taxon>Pseudomonadati</taxon>
        <taxon>Bacteroidota</taxon>
        <taxon>Sphingobacteriia</taxon>
        <taxon>Sphingobacteriales</taxon>
        <taxon>Sphingobacteriaceae</taxon>
        <taxon>Mucilaginibacter</taxon>
    </lineage>
</organism>
<dbReference type="Gene3D" id="2.40.160.10">
    <property type="entry name" value="Porin"/>
    <property type="match status" value="1"/>
</dbReference>
<reference evidence="1 2" key="1">
    <citation type="submission" date="2015-12" db="EMBL/GenBank/DDBJ databases">
        <title>Genome sequence of Mucilaginibacter gotjawali.</title>
        <authorList>
            <person name="Lee J.S."/>
            <person name="Lee K.C."/>
            <person name="Kim K.K."/>
            <person name="Lee B.W."/>
        </authorList>
    </citation>
    <scope>NUCLEOTIDE SEQUENCE [LARGE SCALE GENOMIC DNA]</scope>
    <source>
        <strain evidence="1 2">SA3-7</strain>
    </source>
</reference>
<protein>
    <submittedName>
        <fullName evidence="1">Uncharacterized protein</fullName>
    </submittedName>
</protein>
<dbReference type="KEGG" id="mgot:MgSA37_01614"/>
<dbReference type="AlphaFoldDB" id="A0A0X8X0I9"/>
<evidence type="ECO:0000313" key="2">
    <source>
        <dbReference type="Proteomes" id="UP000218263"/>
    </source>
</evidence>
<gene>
    <name evidence="1" type="ORF">MgSA37_01614</name>
</gene>
<evidence type="ECO:0000313" key="1">
    <source>
        <dbReference type="EMBL" id="BAU53446.1"/>
    </source>
</evidence>
<name>A0A0X8X0I9_9SPHI</name>
<proteinExistence type="predicted"/>
<dbReference type="InterPro" id="IPR023614">
    <property type="entry name" value="Porin_dom_sf"/>
</dbReference>